<evidence type="ECO:0000313" key="2">
    <source>
        <dbReference type="EMBL" id="KLL09513.1"/>
    </source>
</evidence>
<comment type="caution">
    <text evidence="2">The sequence shown here is derived from an EMBL/GenBank/DDBJ whole genome shotgun (WGS) entry which is preliminary data.</text>
</comment>
<dbReference type="EMBL" id="JWIO01000099">
    <property type="protein sequence ID" value="KLL09513.1"/>
    <property type="molecule type" value="Genomic_DNA"/>
</dbReference>
<evidence type="ECO:0000256" key="1">
    <source>
        <dbReference type="SAM" id="MobiDB-lite"/>
    </source>
</evidence>
<name>A0ABR5EYP7_9ACTN</name>
<feature type="compositionally biased region" description="Basic and acidic residues" evidence="1">
    <location>
        <begin position="1"/>
        <end position="24"/>
    </location>
</feature>
<accession>A0ABR5EYP7</accession>
<reference evidence="2 3" key="1">
    <citation type="submission" date="2014-12" db="EMBL/GenBank/DDBJ databases">
        <title>Frankia sp. BMG5.1 draft genome.</title>
        <authorList>
            <person name="Gtari M."/>
            <person name="Ghodhbane-Gtari F."/>
            <person name="Nouioui I."/>
            <person name="Ktari A."/>
            <person name="Hezbri K."/>
            <person name="Mimouni W."/>
            <person name="Sbissi I."/>
            <person name="Ayari A."/>
            <person name="Yamanaka T."/>
            <person name="Normand P."/>
            <person name="Tisa L.S."/>
            <person name="Boudabous A."/>
        </authorList>
    </citation>
    <scope>NUCLEOTIDE SEQUENCE [LARGE SCALE GENOMIC DNA]</scope>
    <source>
        <strain evidence="2 3">BMG5.1</strain>
    </source>
</reference>
<sequence length="72" mass="7952">MTVEGGEERRRGDDTDSHHPEHAAELPPRQRCHDVVAHVAAHVAAYLITGGAVKIQWTFVAQEACQHGRSAW</sequence>
<keyword evidence="3" id="KW-1185">Reference proteome</keyword>
<organism evidence="2 3">
    <name type="scientific">Protofrankia coriariae</name>
    <dbReference type="NCBI Taxonomy" id="1562887"/>
    <lineage>
        <taxon>Bacteria</taxon>
        <taxon>Bacillati</taxon>
        <taxon>Actinomycetota</taxon>
        <taxon>Actinomycetes</taxon>
        <taxon>Frankiales</taxon>
        <taxon>Frankiaceae</taxon>
        <taxon>Protofrankia</taxon>
    </lineage>
</organism>
<evidence type="ECO:0000313" key="3">
    <source>
        <dbReference type="Proteomes" id="UP000035425"/>
    </source>
</evidence>
<protein>
    <submittedName>
        <fullName evidence="2">Uncharacterized protein</fullName>
    </submittedName>
</protein>
<dbReference type="Proteomes" id="UP000035425">
    <property type="component" value="Unassembled WGS sequence"/>
</dbReference>
<feature type="region of interest" description="Disordered" evidence="1">
    <location>
        <begin position="1"/>
        <end position="29"/>
    </location>
</feature>
<gene>
    <name evidence="2" type="ORF">FrCorBMG51_24400</name>
</gene>
<proteinExistence type="predicted"/>